<dbReference type="EMBL" id="JAHLOQ010000020">
    <property type="protein sequence ID" value="MBU5336466.1"/>
    <property type="molecule type" value="Genomic_DNA"/>
</dbReference>
<evidence type="ECO:0000313" key="6">
    <source>
        <dbReference type="EMBL" id="MBU5336466.1"/>
    </source>
</evidence>
<feature type="signal peptide" evidence="5">
    <location>
        <begin position="1"/>
        <end position="20"/>
    </location>
</feature>
<comment type="caution">
    <text evidence="6">The sequence shown here is derived from an EMBL/GenBank/DDBJ whole genome shotgun (WGS) entry which is preliminary data.</text>
</comment>
<reference evidence="6 7" key="1">
    <citation type="submission" date="2021-06" db="EMBL/GenBank/DDBJ databases">
        <authorList>
            <person name="Sun Q."/>
            <person name="Li D."/>
        </authorList>
    </citation>
    <scope>NUCLEOTIDE SEQUENCE [LARGE SCALE GENOMIC DNA]</scope>
    <source>
        <strain evidence="6 7">N19</strain>
    </source>
</reference>
<dbReference type="PANTHER" id="PTHR30632:SF0">
    <property type="entry name" value="SULFATE-BINDING PROTEIN"/>
    <property type="match status" value="1"/>
</dbReference>
<evidence type="ECO:0000256" key="1">
    <source>
        <dbReference type="ARBA" id="ARBA00009175"/>
    </source>
</evidence>
<keyword evidence="7" id="KW-1185">Reference proteome</keyword>
<sequence length="277" mass="29387">MKKKFGILTLALCLMLGAVGCSNGSSSSSSNSSSGSSSDASSSQSSGKEIELNISAAASLQEAMVEIEKEFKEVNPDVKLTVNLGSSGTLMQQIQEGADCDVFISAGAKQMDALVEDGTINKDDVKTLLINDLVLVAAKGEKIDSLDDLKSDSITKIAIGDPESVPAGKYAKEVLDNTKLYDAVQNKLVLGKDVKQVLSYVQQGAAQVGFVYLSDTHGVDDVDVVLTTDEDTHSEIAYPIAVLKDSKKTDAAKQFEDFLLSDAGQNILEKYGFKKAK</sequence>
<evidence type="ECO:0000256" key="4">
    <source>
        <dbReference type="SAM" id="MobiDB-lite"/>
    </source>
</evidence>
<dbReference type="Pfam" id="PF13531">
    <property type="entry name" value="SBP_bac_11"/>
    <property type="match status" value="1"/>
</dbReference>
<evidence type="ECO:0000256" key="3">
    <source>
        <dbReference type="ARBA" id="ARBA00022729"/>
    </source>
</evidence>
<proteinExistence type="inferred from homology"/>
<feature type="chain" id="PRO_5045482225" evidence="5">
    <location>
        <begin position="21"/>
        <end position="277"/>
    </location>
</feature>
<gene>
    <name evidence="6" type="primary">modA</name>
    <name evidence="6" type="ORF">KQI20_08450</name>
</gene>
<dbReference type="RefSeq" id="WP_216569626.1">
    <property type="nucleotide sequence ID" value="NZ_JAHLOQ010000020.1"/>
</dbReference>
<dbReference type="PIRSF" id="PIRSF004846">
    <property type="entry name" value="ModA"/>
    <property type="match status" value="1"/>
</dbReference>
<dbReference type="PANTHER" id="PTHR30632">
    <property type="entry name" value="MOLYBDATE-BINDING PERIPLASMIC PROTEIN"/>
    <property type="match status" value="1"/>
</dbReference>
<dbReference type="PROSITE" id="PS51257">
    <property type="entry name" value="PROKAR_LIPOPROTEIN"/>
    <property type="match status" value="1"/>
</dbReference>
<evidence type="ECO:0000313" key="7">
    <source>
        <dbReference type="Proteomes" id="UP001196301"/>
    </source>
</evidence>
<accession>A0ABS6DZ04</accession>
<organism evidence="6 7">
    <name type="scientific">Intestinibacter bartlettii</name>
    <dbReference type="NCBI Taxonomy" id="261299"/>
    <lineage>
        <taxon>Bacteria</taxon>
        <taxon>Bacillati</taxon>
        <taxon>Bacillota</taxon>
        <taxon>Clostridia</taxon>
        <taxon>Peptostreptococcales</taxon>
        <taxon>Peptostreptococcaceae</taxon>
        <taxon>Intestinibacter</taxon>
    </lineage>
</organism>
<dbReference type="InterPro" id="IPR041879">
    <property type="entry name" value="YvgL-like_PBP2"/>
</dbReference>
<name>A0ABS6DZ04_9FIRM</name>
<comment type="similarity">
    <text evidence="1">Belongs to the bacterial solute-binding protein ModA family.</text>
</comment>
<protein>
    <submittedName>
        <fullName evidence="6">Molybdate ABC transporter substrate-binding protein</fullName>
    </submittedName>
</protein>
<evidence type="ECO:0000256" key="2">
    <source>
        <dbReference type="ARBA" id="ARBA00022723"/>
    </source>
</evidence>
<feature type="region of interest" description="Disordered" evidence="4">
    <location>
        <begin position="27"/>
        <end position="47"/>
    </location>
</feature>
<dbReference type="InterPro" id="IPR005950">
    <property type="entry name" value="ModA"/>
</dbReference>
<dbReference type="Proteomes" id="UP001196301">
    <property type="component" value="Unassembled WGS sequence"/>
</dbReference>
<keyword evidence="2" id="KW-0479">Metal-binding</keyword>
<dbReference type="InterPro" id="IPR050682">
    <property type="entry name" value="ModA/WtpA"/>
</dbReference>
<dbReference type="NCBIfam" id="TIGR01256">
    <property type="entry name" value="modA"/>
    <property type="match status" value="1"/>
</dbReference>
<dbReference type="CDD" id="cd13537">
    <property type="entry name" value="PBP2_YvgL_like"/>
    <property type="match status" value="1"/>
</dbReference>
<evidence type="ECO:0000256" key="5">
    <source>
        <dbReference type="SAM" id="SignalP"/>
    </source>
</evidence>
<keyword evidence="3 5" id="KW-0732">Signal</keyword>